<dbReference type="Pfam" id="PF12733">
    <property type="entry name" value="Cadherin-like"/>
    <property type="match status" value="1"/>
</dbReference>
<organism evidence="4 5">
    <name type="scientific">Desulforamulus putei DSM 12395</name>
    <dbReference type="NCBI Taxonomy" id="1121429"/>
    <lineage>
        <taxon>Bacteria</taxon>
        <taxon>Bacillati</taxon>
        <taxon>Bacillota</taxon>
        <taxon>Clostridia</taxon>
        <taxon>Eubacteriales</taxon>
        <taxon>Peptococcaceae</taxon>
        <taxon>Desulforamulus</taxon>
    </lineage>
</organism>
<feature type="chain" id="PRO_5013041832" evidence="2">
    <location>
        <begin position="26"/>
        <end position="739"/>
    </location>
</feature>
<dbReference type="InterPro" id="IPR001119">
    <property type="entry name" value="SLH_dom"/>
</dbReference>
<dbReference type="Proteomes" id="UP000184148">
    <property type="component" value="Unassembled WGS sequence"/>
</dbReference>
<protein>
    <submittedName>
        <fullName evidence="4">S-layer homology domain-containing protein</fullName>
    </submittedName>
</protein>
<keyword evidence="2" id="KW-0732">Signal</keyword>
<dbReference type="Gene3D" id="2.60.40.1930">
    <property type="match status" value="1"/>
</dbReference>
<sequence length="739" mass="77010">MKNRILSVLTIVALLLTLVPFSAFADQSVTLNTISAKTPGSEVTIAGTTSLTEVSIKVIRPNNTVLYVDVADVSNGSFTKTFKLASDAATGTYTVVAGQGNVVATTTFTVQTGQTGGGGEQPSNNANLSSLTISSGKLDPAFNSNTIRYKTTVSSTTGSVTVTPITAESHATVKVNGSIVNSGSASQAIILNEGRNDINILVTAQDGTTTKTYTITVIKLPEPTTVASGQTVSVSDTTTPIAVTVPAGVTEAKIKVTTQSTAQGKEATMPLVVVQAQTTLGTVAVEIPDGTTVTGPAGWDGTIKLPTVQANNSVSVSNGNVSAVVEVGLPDMELKFSHAVRLLIPGQAGKSAAFARGNGTPTVITRVLSADSQSVADSEIPDYGDAKINVESDLVIWTKHFTKFIAYTPISSSGGGGGGGSVSSNETTVSAKDGGKVTAAGVTIVIPANALASDIKVKVEKVTSTSGLPLPAKSKLISDVFEITKDKSGDFKRPVTITLTFEKSKVDADKYDVGIYWFNEETKTWVKLDNVTVDLAAGKVSGEVDHFTKFAVLATEKATEKPAETSTSTLRDITGHWAENTIKQMVERGIAKGYPDGTFKPNNNITRAEFAVMLVRAFNLAPQNGKVFADTADHWAKNDIATAAAYGIVNGFDANTFGPNNLITREQMAAMIVKAAKLTVVNDDTTFADSASISSWAKSSVATAVKNGIMKGYPDNTVKPKGNATRAEAVTVIFNALKL</sequence>
<proteinExistence type="predicted"/>
<evidence type="ECO:0000313" key="5">
    <source>
        <dbReference type="Proteomes" id="UP000184148"/>
    </source>
</evidence>
<dbReference type="Pfam" id="PF00395">
    <property type="entry name" value="SLH"/>
    <property type="match status" value="3"/>
</dbReference>
<dbReference type="PROSITE" id="PS51272">
    <property type="entry name" value="SLH"/>
    <property type="match status" value="3"/>
</dbReference>
<dbReference type="InterPro" id="IPR025883">
    <property type="entry name" value="Cadherin-like_domain"/>
</dbReference>
<dbReference type="PANTHER" id="PTHR43308:SF5">
    <property type="entry name" value="S-LAYER PROTEIN _ PEPTIDOGLYCAN ENDO-BETA-N-ACETYLGLUCOSAMINIDASE"/>
    <property type="match status" value="1"/>
</dbReference>
<evidence type="ECO:0000259" key="3">
    <source>
        <dbReference type="PROSITE" id="PS51272"/>
    </source>
</evidence>
<keyword evidence="1" id="KW-0677">Repeat</keyword>
<evidence type="ECO:0000313" key="4">
    <source>
        <dbReference type="EMBL" id="SHE28380.1"/>
    </source>
</evidence>
<dbReference type="STRING" id="1121429.SAMN02745133_00002"/>
<reference evidence="5" key="1">
    <citation type="submission" date="2016-11" db="EMBL/GenBank/DDBJ databases">
        <authorList>
            <person name="Varghese N."/>
            <person name="Submissions S."/>
        </authorList>
    </citation>
    <scope>NUCLEOTIDE SEQUENCE [LARGE SCALE GENOMIC DNA]</scope>
    <source>
        <strain evidence="5">DSM 12395</strain>
    </source>
</reference>
<evidence type="ECO:0000256" key="1">
    <source>
        <dbReference type="ARBA" id="ARBA00022737"/>
    </source>
</evidence>
<feature type="domain" description="SLH" evidence="3">
    <location>
        <begin position="684"/>
        <end position="739"/>
    </location>
</feature>
<dbReference type="EMBL" id="FQUY01000001">
    <property type="protein sequence ID" value="SHE28380.1"/>
    <property type="molecule type" value="Genomic_DNA"/>
</dbReference>
<feature type="domain" description="SLH" evidence="3">
    <location>
        <begin position="565"/>
        <end position="628"/>
    </location>
</feature>
<accession>A0A1M4S863</accession>
<feature type="signal peptide" evidence="2">
    <location>
        <begin position="1"/>
        <end position="25"/>
    </location>
</feature>
<feature type="domain" description="SLH" evidence="3">
    <location>
        <begin position="629"/>
        <end position="683"/>
    </location>
</feature>
<dbReference type="Gene3D" id="2.60.220.30">
    <property type="match status" value="1"/>
</dbReference>
<evidence type="ECO:0000256" key="2">
    <source>
        <dbReference type="SAM" id="SignalP"/>
    </source>
</evidence>
<keyword evidence="5" id="KW-1185">Reference proteome</keyword>
<gene>
    <name evidence="4" type="ORF">SAMN02745133_00002</name>
</gene>
<dbReference type="AlphaFoldDB" id="A0A1M4S863"/>
<dbReference type="OrthoDB" id="2112962at2"/>
<dbReference type="RefSeq" id="WP_073233779.1">
    <property type="nucleotide sequence ID" value="NZ_FQUY01000001.1"/>
</dbReference>
<dbReference type="InterPro" id="IPR051465">
    <property type="entry name" value="Cell_Envelope_Struct_Comp"/>
</dbReference>
<name>A0A1M4S863_9FIRM</name>
<dbReference type="PANTHER" id="PTHR43308">
    <property type="entry name" value="OUTER MEMBRANE PROTEIN ALPHA-RELATED"/>
    <property type="match status" value="1"/>
</dbReference>